<dbReference type="InterPro" id="IPR036388">
    <property type="entry name" value="WH-like_DNA-bd_sf"/>
</dbReference>
<feature type="domain" description="HTH luxR-type" evidence="4">
    <location>
        <begin position="183"/>
        <end position="248"/>
    </location>
</feature>
<gene>
    <name evidence="5" type="ORF">NK6_6304</name>
</gene>
<keyword evidence="3" id="KW-0804">Transcription</keyword>
<dbReference type="EMBL" id="AP014685">
    <property type="protein sequence ID" value="BAR59457.1"/>
    <property type="molecule type" value="Genomic_DNA"/>
</dbReference>
<protein>
    <submittedName>
        <fullName evidence="5">Transcriptional regulatory protein</fullName>
    </submittedName>
</protein>
<keyword evidence="2" id="KW-0238">DNA-binding</keyword>
<dbReference type="InterPro" id="IPR016032">
    <property type="entry name" value="Sig_transdc_resp-reg_C-effctor"/>
</dbReference>
<proteinExistence type="predicted"/>
<dbReference type="Pfam" id="PF00196">
    <property type="entry name" value="GerE"/>
    <property type="match status" value="1"/>
</dbReference>
<evidence type="ECO:0000313" key="5">
    <source>
        <dbReference type="EMBL" id="BAR59457.1"/>
    </source>
</evidence>
<dbReference type="Proteomes" id="UP000063308">
    <property type="component" value="Chromosome"/>
</dbReference>
<reference evidence="5 6" key="1">
    <citation type="submission" date="2014-11" db="EMBL/GenBank/DDBJ databases">
        <title>Symbiosis island explosion on the genome of extra-slow-growing strains of soybean bradyrhizobia with massive insertion sequences.</title>
        <authorList>
            <person name="Iida T."/>
            <person name="Minamisawa K."/>
        </authorList>
    </citation>
    <scope>NUCLEOTIDE SEQUENCE [LARGE SCALE GENOMIC DNA]</scope>
    <source>
        <strain evidence="5 6">NK6</strain>
    </source>
</reference>
<accession>A0A0E4BT88</accession>
<dbReference type="Gene3D" id="1.10.10.10">
    <property type="entry name" value="Winged helix-like DNA-binding domain superfamily/Winged helix DNA-binding domain"/>
    <property type="match status" value="1"/>
</dbReference>
<evidence type="ECO:0000256" key="3">
    <source>
        <dbReference type="ARBA" id="ARBA00023163"/>
    </source>
</evidence>
<organism evidence="5 6">
    <name type="scientific">Bradyrhizobium diazoefficiens</name>
    <dbReference type="NCBI Taxonomy" id="1355477"/>
    <lineage>
        <taxon>Bacteria</taxon>
        <taxon>Pseudomonadati</taxon>
        <taxon>Pseudomonadota</taxon>
        <taxon>Alphaproteobacteria</taxon>
        <taxon>Hyphomicrobiales</taxon>
        <taxon>Nitrobacteraceae</taxon>
        <taxon>Bradyrhizobium</taxon>
    </lineage>
</organism>
<keyword evidence="1" id="KW-0805">Transcription regulation</keyword>
<name>A0A0E4BT88_9BRAD</name>
<dbReference type="PANTHER" id="PTHR44688:SF16">
    <property type="entry name" value="DNA-BINDING TRANSCRIPTIONAL ACTIVATOR DEVR_DOSR"/>
    <property type="match status" value="1"/>
</dbReference>
<dbReference type="SUPFAM" id="SSF46894">
    <property type="entry name" value="C-terminal effector domain of the bipartite response regulators"/>
    <property type="match status" value="1"/>
</dbReference>
<dbReference type="PRINTS" id="PR00038">
    <property type="entry name" value="HTHLUXR"/>
</dbReference>
<dbReference type="PROSITE" id="PS50043">
    <property type="entry name" value="HTH_LUXR_2"/>
    <property type="match status" value="1"/>
</dbReference>
<dbReference type="GO" id="GO:0003677">
    <property type="term" value="F:DNA binding"/>
    <property type="evidence" value="ECO:0007669"/>
    <property type="project" value="UniProtKB-KW"/>
</dbReference>
<dbReference type="AlphaFoldDB" id="A0A0E4BT88"/>
<dbReference type="PANTHER" id="PTHR44688">
    <property type="entry name" value="DNA-BINDING TRANSCRIPTIONAL ACTIVATOR DEVR_DOSR"/>
    <property type="match status" value="1"/>
</dbReference>
<evidence type="ECO:0000256" key="1">
    <source>
        <dbReference type="ARBA" id="ARBA00023015"/>
    </source>
</evidence>
<evidence type="ECO:0000259" key="4">
    <source>
        <dbReference type="PROSITE" id="PS50043"/>
    </source>
</evidence>
<dbReference type="CDD" id="cd06170">
    <property type="entry name" value="LuxR_C_like"/>
    <property type="match status" value="1"/>
</dbReference>
<evidence type="ECO:0000256" key="2">
    <source>
        <dbReference type="ARBA" id="ARBA00023125"/>
    </source>
</evidence>
<evidence type="ECO:0000313" key="6">
    <source>
        <dbReference type="Proteomes" id="UP000063308"/>
    </source>
</evidence>
<dbReference type="SMART" id="SM00421">
    <property type="entry name" value="HTH_LUXR"/>
    <property type="match status" value="1"/>
</dbReference>
<sequence length="249" mass="28264">MVMAISLSAREVTLLKRVGEGLLQPLRPDWLLAMPDIAADLKRLLAMDFIGTTRWDQRTGRYENPACSGRGVEMARAYVEEFQRCDPISPRLRSRRGPTPIYSVINRTELERTRYFNEFLRVHQTTDGIDLHLYDGDTSVGDFRFWRAPGRAPVGSREVALLTLLQPILLRATKDVHSTSTAAGHRLPQLTDRENQIVGLVADGLTDGIIARKLGISYWTVRSHLDHVFEKLQTPNRATLIARIHREGR</sequence>
<dbReference type="InterPro" id="IPR000792">
    <property type="entry name" value="Tscrpt_reg_LuxR_C"/>
</dbReference>
<dbReference type="GO" id="GO:0006355">
    <property type="term" value="P:regulation of DNA-templated transcription"/>
    <property type="evidence" value="ECO:0007669"/>
    <property type="project" value="InterPro"/>
</dbReference>